<evidence type="ECO:0000259" key="10">
    <source>
        <dbReference type="PROSITE" id="PS51918"/>
    </source>
</evidence>
<evidence type="ECO:0000256" key="2">
    <source>
        <dbReference type="ARBA" id="ARBA00022485"/>
    </source>
</evidence>
<dbReference type="GO" id="GO:0005739">
    <property type="term" value="C:mitochondrion"/>
    <property type="evidence" value="ECO:0007669"/>
    <property type="project" value="UniProtKB-SubCell"/>
</dbReference>
<feature type="binding site" evidence="9">
    <location>
        <position position="346"/>
    </location>
    <ligand>
        <name>[4Fe-4S] cluster</name>
        <dbReference type="ChEBI" id="CHEBI:49883"/>
        <label>1</label>
    </ligand>
</feature>
<dbReference type="GO" id="GO:0046872">
    <property type="term" value="F:metal ion binding"/>
    <property type="evidence" value="ECO:0007669"/>
    <property type="project" value="UniProtKB-KW"/>
</dbReference>
<comment type="pathway">
    <text evidence="9">Protein modification; protein lipoylation via endogenous pathway; protein N(6)-(lipoyl)lysine from octanoyl-[acyl-carrier-protein]: step 2/2.</text>
</comment>
<dbReference type="InterPro" id="IPR058240">
    <property type="entry name" value="rSAM_sf"/>
</dbReference>
<evidence type="ECO:0000313" key="11">
    <source>
        <dbReference type="Proteomes" id="UP000046393"/>
    </source>
</evidence>
<evidence type="ECO:0000256" key="8">
    <source>
        <dbReference type="ARBA" id="ARBA00047326"/>
    </source>
</evidence>
<dbReference type="Pfam" id="PF04055">
    <property type="entry name" value="Radical_SAM"/>
    <property type="match status" value="1"/>
</dbReference>
<dbReference type="SFLD" id="SFLDF00271">
    <property type="entry name" value="lipoyl_synthase"/>
    <property type="match status" value="1"/>
</dbReference>
<name>A0A0N5AGH4_9BILA</name>
<feature type="domain" description="Radical SAM core" evidence="10">
    <location>
        <begin position="116"/>
        <end position="335"/>
    </location>
</feature>
<evidence type="ECO:0000256" key="5">
    <source>
        <dbReference type="ARBA" id="ARBA00022723"/>
    </source>
</evidence>
<feature type="binding site" evidence="9">
    <location>
        <position position="138"/>
    </location>
    <ligand>
        <name>[4Fe-4S] cluster</name>
        <dbReference type="ChEBI" id="CHEBI:49883"/>
        <label>2</label>
        <note>4Fe-4S-S-AdoMet</note>
    </ligand>
</feature>
<feature type="binding site" evidence="9">
    <location>
        <position position="135"/>
    </location>
    <ligand>
        <name>[4Fe-4S] cluster</name>
        <dbReference type="ChEBI" id="CHEBI:49883"/>
        <label>2</label>
        <note>4Fe-4S-S-AdoMet</note>
    </ligand>
</feature>
<dbReference type="SUPFAM" id="SSF102114">
    <property type="entry name" value="Radical SAM enzymes"/>
    <property type="match status" value="1"/>
</dbReference>
<evidence type="ECO:0000256" key="9">
    <source>
        <dbReference type="HAMAP-Rule" id="MF_03123"/>
    </source>
</evidence>
<dbReference type="HAMAP" id="MF_00206">
    <property type="entry name" value="Lipoyl_synth"/>
    <property type="match status" value="1"/>
</dbReference>
<comment type="similarity">
    <text evidence="9">Belongs to the radical SAM superfamily. Lipoyl synthase family.</text>
</comment>
<keyword evidence="11" id="KW-1185">Reference proteome</keyword>
<keyword evidence="2 9" id="KW-0004">4Fe-4S</keyword>
<protein>
    <recommendedName>
        <fullName evidence="9">Lipoyl synthase, mitochondrial</fullName>
        <ecNumber evidence="9">2.8.1.8</ecNumber>
    </recommendedName>
    <alternativeName>
        <fullName evidence="9">Lipoate synthase</fullName>
        <shortName evidence="9">LS</shortName>
        <shortName evidence="9">Lip-syn</shortName>
    </alternativeName>
    <alternativeName>
        <fullName evidence="9">Lipoic acid synthase</fullName>
    </alternativeName>
</protein>
<feature type="binding site" evidence="9">
    <location>
        <position position="105"/>
    </location>
    <ligand>
        <name>[4Fe-4S] cluster</name>
        <dbReference type="ChEBI" id="CHEBI:49883"/>
        <label>1</label>
    </ligand>
</feature>
<dbReference type="GO" id="GO:0051539">
    <property type="term" value="F:4 iron, 4 sulfur cluster binding"/>
    <property type="evidence" value="ECO:0007669"/>
    <property type="project" value="UniProtKB-UniRule"/>
</dbReference>
<dbReference type="NCBIfam" id="NF009544">
    <property type="entry name" value="PRK12928.1"/>
    <property type="match status" value="1"/>
</dbReference>
<dbReference type="PANTHER" id="PTHR10949:SF0">
    <property type="entry name" value="LIPOYL SYNTHASE, MITOCHONDRIAL"/>
    <property type="match status" value="1"/>
</dbReference>
<keyword evidence="6 9" id="KW-0408">Iron</keyword>
<keyword evidence="7 9" id="KW-0411">Iron-sulfur</keyword>
<dbReference type="SMART" id="SM00729">
    <property type="entry name" value="Elp3"/>
    <property type="match status" value="1"/>
</dbReference>
<evidence type="ECO:0000256" key="1">
    <source>
        <dbReference type="ARBA" id="ARBA00004173"/>
    </source>
</evidence>
<dbReference type="GO" id="GO:0016992">
    <property type="term" value="F:lipoate synthase activity"/>
    <property type="evidence" value="ECO:0007669"/>
    <property type="project" value="UniProtKB-UniRule"/>
</dbReference>
<evidence type="ECO:0000256" key="7">
    <source>
        <dbReference type="ARBA" id="ARBA00023014"/>
    </source>
</evidence>
<comment type="subcellular location">
    <subcellularLocation>
        <location evidence="1 9">Mitochondrion</location>
    </subcellularLocation>
</comment>
<dbReference type="GO" id="GO:0009249">
    <property type="term" value="P:protein lipoylation"/>
    <property type="evidence" value="ECO:0007669"/>
    <property type="project" value="UniProtKB-UniRule"/>
</dbReference>
<dbReference type="Proteomes" id="UP000046393">
    <property type="component" value="Unplaced"/>
</dbReference>
<sequence>MLTSTVKVFGRSKFPHSKVLTCLFSNKSLPLDGPSFADFVQSETKEEAVSRYELRLKRENGEKRLRLPPWLKRDVTHLSENSKLIAMKRQVKKHKLATVCQEARCPNIGECWSGAHNTPSTATIMLMGDTCTRACRFCSVATSRNPPPLDPDEPQNTADTVAEWGVDYVVLTSVDRDDLEDYGAGHIAKTVQCLLKKKPSLLIECLVPDFNGLSSSIETVVKSGLHVYAHNLETVRRLTPVVRDPRAKYEQSLKTLEFAKKVSSNVITKTSLMLGLGETHEEVLETMEDLRNAGVDALTLGQYIQPTKRHLLVKEWITPKQFDEWRAVGDELGFLYTASGPLVRSSYKASNLSS</sequence>
<dbReference type="InterPro" id="IPR007197">
    <property type="entry name" value="rSAM"/>
</dbReference>
<dbReference type="Gene3D" id="3.20.20.70">
    <property type="entry name" value="Aldolase class I"/>
    <property type="match status" value="1"/>
</dbReference>
<dbReference type="AlphaFoldDB" id="A0A0N5AGH4"/>
<dbReference type="InterPro" id="IPR003698">
    <property type="entry name" value="Lipoyl_synth"/>
</dbReference>
<keyword evidence="9" id="KW-0496">Mitochondrion</keyword>
<dbReference type="Pfam" id="PF16881">
    <property type="entry name" value="LIAS_N"/>
    <property type="match status" value="1"/>
</dbReference>
<comment type="catalytic activity">
    <reaction evidence="8 9">
        <text>[[Fe-S] cluster scaffold protein carrying a second [4Fe-4S](2+) cluster] + N(6)-octanoyl-L-lysyl-[protein] + 2 oxidized [2Fe-2S]-[ferredoxin] + 2 S-adenosyl-L-methionine + 4 H(+) = [[Fe-S] cluster scaffold protein] + N(6)-[(R)-dihydrolipoyl]-L-lysyl-[protein] + 4 Fe(3+) + 2 hydrogen sulfide + 2 5'-deoxyadenosine + 2 L-methionine + 2 reduced [2Fe-2S]-[ferredoxin]</text>
        <dbReference type="Rhea" id="RHEA:16585"/>
        <dbReference type="Rhea" id="RHEA-COMP:9928"/>
        <dbReference type="Rhea" id="RHEA-COMP:10000"/>
        <dbReference type="Rhea" id="RHEA-COMP:10001"/>
        <dbReference type="Rhea" id="RHEA-COMP:10475"/>
        <dbReference type="Rhea" id="RHEA-COMP:14568"/>
        <dbReference type="Rhea" id="RHEA-COMP:14569"/>
        <dbReference type="ChEBI" id="CHEBI:15378"/>
        <dbReference type="ChEBI" id="CHEBI:17319"/>
        <dbReference type="ChEBI" id="CHEBI:29034"/>
        <dbReference type="ChEBI" id="CHEBI:29919"/>
        <dbReference type="ChEBI" id="CHEBI:33722"/>
        <dbReference type="ChEBI" id="CHEBI:33737"/>
        <dbReference type="ChEBI" id="CHEBI:33738"/>
        <dbReference type="ChEBI" id="CHEBI:57844"/>
        <dbReference type="ChEBI" id="CHEBI:59789"/>
        <dbReference type="ChEBI" id="CHEBI:78809"/>
        <dbReference type="ChEBI" id="CHEBI:83100"/>
        <dbReference type="EC" id="2.8.1.8"/>
    </reaction>
</comment>
<feature type="binding site" evidence="9">
    <location>
        <position position="131"/>
    </location>
    <ligand>
        <name>[4Fe-4S] cluster</name>
        <dbReference type="ChEBI" id="CHEBI:49883"/>
        <label>2</label>
        <note>4Fe-4S-S-AdoMet</note>
    </ligand>
</feature>
<dbReference type="EC" id="2.8.1.8" evidence="9"/>
<dbReference type="CDD" id="cd01335">
    <property type="entry name" value="Radical_SAM"/>
    <property type="match status" value="1"/>
</dbReference>
<dbReference type="InterPro" id="IPR031691">
    <property type="entry name" value="LIAS_N"/>
</dbReference>
<evidence type="ECO:0000256" key="6">
    <source>
        <dbReference type="ARBA" id="ARBA00023004"/>
    </source>
</evidence>
<evidence type="ECO:0000313" key="12">
    <source>
        <dbReference type="WBParaSite" id="SMUV_0000342301-mRNA-1"/>
    </source>
</evidence>
<feature type="binding site" evidence="9">
    <location>
        <position position="100"/>
    </location>
    <ligand>
        <name>[4Fe-4S] cluster</name>
        <dbReference type="ChEBI" id="CHEBI:49883"/>
        <label>1</label>
    </ligand>
</feature>
<keyword evidence="3 9" id="KW-0808">Transferase</keyword>
<evidence type="ECO:0000256" key="4">
    <source>
        <dbReference type="ARBA" id="ARBA00022691"/>
    </source>
</evidence>
<dbReference type="NCBIfam" id="NF004019">
    <property type="entry name" value="PRK05481.1"/>
    <property type="match status" value="1"/>
</dbReference>
<dbReference type="PROSITE" id="PS51918">
    <property type="entry name" value="RADICAL_SAM"/>
    <property type="match status" value="1"/>
</dbReference>
<comment type="cofactor">
    <cofactor evidence="9">
        <name>[4Fe-4S] cluster</name>
        <dbReference type="ChEBI" id="CHEBI:49883"/>
    </cofactor>
    <text evidence="9">Binds 2 [4Fe-4S] clusters per subunit. One cluster is coordinated with 3 cysteines and an exchangeable S-adenosyl-L-methionine.</text>
</comment>
<proteinExistence type="inferred from homology"/>
<comment type="function">
    <text evidence="9">Catalyzes the radical-mediated insertion of two sulfur atoms into the C-6 and C-8 positions of the octanoyl moiety bound to the lipoyl domains of lipoate-dependent enzymes, thereby converting the octanoylated domains into lipoylated derivatives.</text>
</comment>
<dbReference type="SFLD" id="SFLDS00029">
    <property type="entry name" value="Radical_SAM"/>
    <property type="match status" value="1"/>
</dbReference>
<dbReference type="UniPathway" id="UPA00538">
    <property type="reaction ID" value="UER00593"/>
</dbReference>
<dbReference type="NCBIfam" id="TIGR00510">
    <property type="entry name" value="lipA"/>
    <property type="match status" value="1"/>
</dbReference>
<organism evidence="11 12">
    <name type="scientific">Syphacia muris</name>
    <dbReference type="NCBI Taxonomy" id="451379"/>
    <lineage>
        <taxon>Eukaryota</taxon>
        <taxon>Metazoa</taxon>
        <taxon>Ecdysozoa</taxon>
        <taxon>Nematoda</taxon>
        <taxon>Chromadorea</taxon>
        <taxon>Rhabditida</taxon>
        <taxon>Spirurina</taxon>
        <taxon>Oxyuridomorpha</taxon>
        <taxon>Oxyuroidea</taxon>
        <taxon>Oxyuridae</taxon>
        <taxon>Syphacia</taxon>
    </lineage>
</organism>
<dbReference type="STRING" id="451379.A0A0N5AGH4"/>
<keyword evidence="5 9" id="KW-0479">Metal-binding</keyword>
<accession>A0A0N5AGH4</accession>
<dbReference type="InterPro" id="IPR006638">
    <property type="entry name" value="Elp3/MiaA/NifB-like_rSAM"/>
</dbReference>
<dbReference type="PANTHER" id="PTHR10949">
    <property type="entry name" value="LIPOYL SYNTHASE"/>
    <property type="match status" value="1"/>
</dbReference>
<dbReference type="PIRSF" id="PIRSF005963">
    <property type="entry name" value="Lipoyl_synth"/>
    <property type="match status" value="1"/>
</dbReference>
<reference evidence="12" key="1">
    <citation type="submission" date="2017-02" db="UniProtKB">
        <authorList>
            <consortium name="WormBaseParasite"/>
        </authorList>
    </citation>
    <scope>IDENTIFICATION</scope>
</reference>
<dbReference type="SFLD" id="SFLDG01058">
    <property type="entry name" value="lipoyl_synthase_like"/>
    <property type="match status" value="1"/>
</dbReference>
<feature type="binding site" evidence="9">
    <location>
        <position position="111"/>
    </location>
    <ligand>
        <name>[4Fe-4S] cluster</name>
        <dbReference type="ChEBI" id="CHEBI:49883"/>
        <label>1</label>
    </ligand>
</feature>
<dbReference type="WBParaSite" id="SMUV_0000342301-mRNA-1">
    <property type="protein sequence ID" value="SMUV_0000342301-mRNA-1"/>
    <property type="gene ID" value="SMUV_0000342301"/>
</dbReference>
<keyword evidence="4 9" id="KW-0949">S-adenosyl-L-methionine</keyword>
<evidence type="ECO:0000256" key="3">
    <source>
        <dbReference type="ARBA" id="ARBA00022679"/>
    </source>
</evidence>
<dbReference type="InterPro" id="IPR013785">
    <property type="entry name" value="Aldolase_TIM"/>
</dbReference>